<dbReference type="SUPFAM" id="SSF88723">
    <property type="entry name" value="PIN domain-like"/>
    <property type="match status" value="1"/>
</dbReference>
<dbReference type="AlphaFoldDB" id="A0A372IS53"/>
<accession>A0A372IS53</accession>
<sequence>MGLILDSSVLIAAERKGMNARQTLMEIAGHAAGEDVAVSVITLIELAHGAARADTQERKAMRAAVSA</sequence>
<proteinExistence type="predicted"/>
<evidence type="ECO:0000313" key="3">
    <source>
        <dbReference type="Proteomes" id="UP000264702"/>
    </source>
</evidence>
<dbReference type="InterPro" id="IPR002716">
    <property type="entry name" value="PIN_dom"/>
</dbReference>
<dbReference type="InterPro" id="IPR029060">
    <property type="entry name" value="PIN-like_dom_sf"/>
</dbReference>
<dbReference type="EMBL" id="QVQT01000002">
    <property type="protein sequence ID" value="RFU17599.1"/>
    <property type="molecule type" value="Genomic_DNA"/>
</dbReference>
<comment type="caution">
    <text evidence="2">The sequence shown here is derived from an EMBL/GenBank/DDBJ whole genome shotgun (WGS) entry which is preliminary data.</text>
</comment>
<reference evidence="2 3" key="1">
    <citation type="submission" date="2018-08" db="EMBL/GenBank/DDBJ databases">
        <title>Acidipila sp. 4G-K13, an acidobacterium isolated from forest soil.</title>
        <authorList>
            <person name="Gao Z.-H."/>
            <person name="Qiu L.-H."/>
        </authorList>
    </citation>
    <scope>NUCLEOTIDE SEQUENCE [LARGE SCALE GENOMIC DNA]</scope>
    <source>
        <strain evidence="2 3">4G-K13</strain>
    </source>
</reference>
<feature type="domain" description="PIN" evidence="1">
    <location>
        <begin position="4"/>
        <end position="60"/>
    </location>
</feature>
<evidence type="ECO:0000259" key="1">
    <source>
        <dbReference type="Pfam" id="PF01850"/>
    </source>
</evidence>
<gene>
    <name evidence="2" type="ORF">D0Y96_05550</name>
</gene>
<dbReference type="Gene3D" id="3.40.50.1010">
    <property type="entry name" value="5'-nuclease"/>
    <property type="match status" value="1"/>
</dbReference>
<dbReference type="Pfam" id="PF01850">
    <property type="entry name" value="PIN"/>
    <property type="match status" value="1"/>
</dbReference>
<name>A0A372IS53_9BACT</name>
<protein>
    <submittedName>
        <fullName evidence="2">PIN domain-containing protein</fullName>
    </submittedName>
</protein>
<dbReference type="RefSeq" id="WP_117298349.1">
    <property type="nucleotide sequence ID" value="NZ_QVQT02000002.1"/>
</dbReference>
<dbReference type="Proteomes" id="UP000264702">
    <property type="component" value="Unassembled WGS sequence"/>
</dbReference>
<organism evidence="2 3">
    <name type="scientific">Paracidobacterium acidisoli</name>
    <dbReference type="NCBI Taxonomy" id="2303751"/>
    <lineage>
        <taxon>Bacteria</taxon>
        <taxon>Pseudomonadati</taxon>
        <taxon>Acidobacteriota</taxon>
        <taxon>Terriglobia</taxon>
        <taxon>Terriglobales</taxon>
        <taxon>Acidobacteriaceae</taxon>
        <taxon>Paracidobacterium</taxon>
    </lineage>
</organism>
<keyword evidence="3" id="KW-1185">Reference proteome</keyword>
<evidence type="ECO:0000313" key="2">
    <source>
        <dbReference type="EMBL" id="RFU17599.1"/>
    </source>
</evidence>
<dbReference type="OrthoDB" id="120859at2"/>